<dbReference type="InterPro" id="IPR013022">
    <property type="entry name" value="Xyl_isomerase-like_TIM-brl"/>
</dbReference>
<keyword evidence="2" id="KW-0413">Isomerase</keyword>
<dbReference type="PANTHER" id="PTHR12110:SF41">
    <property type="entry name" value="INOSOSE DEHYDRATASE"/>
    <property type="match status" value="1"/>
</dbReference>
<dbReference type="Pfam" id="PF01261">
    <property type="entry name" value="AP_endonuc_2"/>
    <property type="match status" value="1"/>
</dbReference>
<keyword evidence="3" id="KW-1185">Reference proteome</keyword>
<feature type="domain" description="Xylose isomerase-like TIM barrel" evidence="1">
    <location>
        <begin position="22"/>
        <end position="256"/>
    </location>
</feature>
<dbReference type="EMBL" id="CP036266">
    <property type="protein sequence ID" value="QDT18702.1"/>
    <property type="molecule type" value="Genomic_DNA"/>
</dbReference>
<dbReference type="InterPro" id="IPR036237">
    <property type="entry name" value="Xyl_isomerase-like_sf"/>
</dbReference>
<proteinExistence type="predicted"/>
<dbReference type="SUPFAM" id="SSF51658">
    <property type="entry name" value="Xylose isomerase-like"/>
    <property type="match status" value="1"/>
</dbReference>
<dbReference type="Gene3D" id="3.20.20.150">
    <property type="entry name" value="Divalent-metal-dependent TIM barrel enzymes"/>
    <property type="match status" value="1"/>
</dbReference>
<dbReference type="PANTHER" id="PTHR12110">
    <property type="entry name" value="HYDROXYPYRUVATE ISOMERASE"/>
    <property type="match status" value="1"/>
</dbReference>
<evidence type="ECO:0000259" key="1">
    <source>
        <dbReference type="Pfam" id="PF01261"/>
    </source>
</evidence>
<evidence type="ECO:0000313" key="3">
    <source>
        <dbReference type="Proteomes" id="UP000320421"/>
    </source>
</evidence>
<evidence type="ECO:0000313" key="2">
    <source>
        <dbReference type="EMBL" id="QDT18702.1"/>
    </source>
</evidence>
<dbReference type="InterPro" id="IPR050312">
    <property type="entry name" value="IolE/XylAMocC-like"/>
</dbReference>
<dbReference type="OrthoDB" id="259584at2"/>
<dbReference type="AlphaFoldDB" id="A0A517PH45"/>
<accession>A0A517PH45</accession>
<sequence>MSRLKLAVATRCFGMPIRNAIKTAARIGARGIQLDVQQEVTPSSFGASGDRQFRKLLEEFNLSLASFRMPARGALVDPEFLDQRVSQIRAALEFAWRLQAPSLIIHPGLIQTDDGGNFTLICEVLNDLVRFSNHIGTELCIACGKNSPAVMRDLVSRVNAGFLGIELDPADMVLNNHNPEKTIRELHPWIRAYRLRDAVREMDTDGQEVPLGRGMVMWDQFLPLVWETAYQGWLAVDRTQGDQRIEDCRRGIDYLTTILP</sequence>
<protein>
    <submittedName>
        <fullName evidence="2">Xylose isomerase-like TIM barrel</fullName>
    </submittedName>
</protein>
<dbReference type="GO" id="GO:0016853">
    <property type="term" value="F:isomerase activity"/>
    <property type="evidence" value="ECO:0007669"/>
    <property type="project" value="UniProtKB-KW"/>
</dbReference>
<reference evidence="2 3" key="1">
    <citation type="submission" date="2019-02" db="EMBL/GenBank/DDBJ databases">
        <title>Deep-cultivation of Planctomycetes and their phenomic and genomic characterization uncovers novel biology.</title>
        <authorList>
            <person name="Wiegand S."/>
            <person name="Jogler M."/>
            <person name="Boedeker C."/>
            <person name="Pinto D."/>
            <person name="Vollmers J."/>
            <person name="Rivas-Marin E."/>
            <person name="Kohn T."/>
            <person name="Peeters S.H."/>
            <person name="Heuer A."/>
            <person name="Rast P."/>
            <person name="Oberbeckmann S."/>
            <person name="Bunk B."/>
            <person name="Jeske O."/>
            <person name="Meyerdierks A."/>
            <person name="Storesund J.E."/>
            <person name="Kallscheuer N."/>
            <person name="Luecker S."/>
            <person name="Lage O.M."/>
            <person name="Pohl T."/>
            <person name="Merkel B.J."/>
            <person name="Hornburger P."/>
            <person name="Mueller R.-W."/>
            <person name="Bruemmer F."/>
            <person name="Labrenz M."/>
            <person name="Spormann A.M."/>
            <person name="Op den Camp H."/>
            <person name="Overmann J."/>
            <person name="Amann R."/>
            <person name="Jetten M.S.M."/>
            <person name="Mascher T."/>
            <person name="Medema M.H."/>
            <person name="Devos D.P."/>
            <person name="Kaster A.-K."/>
            <person name="Ovreas L."/>
            <person name="Rohde M."/>
            <person name="Galperin M.Y."/>
            <person name="Jogler C."/>
        </authorList>
    </citation>
    <scope>NUCLEOTIDE SEQUENCE [LARGE SCALE GENOMIC DNA]</scope>
    <source>
        <strain evidence="2 3">HG66A1</strain>
    </source>
</reference>
<organism evidence="2 3">
    <name type="scientific">Gimesia chilikensis</name>
    <dbReference type="NCBI Taxonomy" id="2605989"/>
    <lineage>
        <taxon>Bacteria</taxon>
        <taxon>Pseudomonadati</taxon>
        <taxon>Planctomycetota</taxon>
        <taxon>Planctomycetia</taxon>
        <taxon>Planctomycetales</taxon>
        <taxon>Planctomycetaceae</taxon>
        <taxon>Gimesia</taxon>
    </lineage>
</organism>
<dbReference type="RefSeq" id="WP_145180441.1">
    <property type="nucleotide sequence ID" value="NZ_CP036266.1"/>
</dbReference>
<gene>
    <name evidence="2" type="ORF">HG66A1_04640</name>
</gene>
<name>A0A517PH45_9PLAN</name>
<dbReference type="Proteomes" id="UP000320421">
    <property type="component" value="Chromosome"/>
</dbReference>